<dbReference type="PANTHER" id="PTHR13947">
    <property type="entry name" value="GNAT FAMILY N-ACETYLTRANSFERASE"/>
    <property type="match status" value="1"/>
</dbReference>
<accession>A0AAD9YLA7</accession>
<dbReference type="GO" id="GO:0008080">
    <property type="term" value="F:N-acetyltransferase activity"/>
    <property type="evidence" value="ECO:0007669"/>
    <property type="project" value="InterPro"/>
</dbReference>
<feature type="domain" description="N-acetyltransferase" evidence="2">
    <location>
        <begin position="29"/>
        <end position="176"/>
    </location>
</feature>
<sequence length="176" mass="20003">MKSESEPVNGSAQNGVTIRNHRPGDMGFITYRHGTIYANEFGYGSPFEALVGRITSDFITTFDPSAERCWIAERDGQFLGCIIFMKDRETSGRAKLRCFLVEKSARGLGLGTQLMKLCIDFAREVGYKRVRLRTDSNMVGARRMYTKTGFKILGTEEHRTWGEHIQSTGENWEMEL</sequence>
<dbReference type="Gene3D" id="3.40.630.30">
    <property type="match status" value="1"/>
</dbReference>
<organism evidence="3 4">
    <name type="scientific">Colletotrichum kahawae</name>
    <name type="common">Coffee berry disease fungus</name>
    <dbReference type="NCBI Taxonomy" id="34407"/>
    <lineage>
        <taxon>Eukaryota</taxon>
        <taxon>Fungi</taxon>
        <taxon>Dikarya</taxon>
        <taxon>Ascomycota</taxon>
        <taxon>Pezizomycotina</taxon>
        <taxon>Sordariomycetes</taxon>
        <taxon>Hypocreomycetidae</taxon>
        <taxon>Glomerellales</taxon>
        <taxon>Glomerellaceae</taxon>
        <taxon>Colletotrichum</taxon>
        <taxon>Colletotrichum gloeosporioides species complex</taxon>
    </lineage>
</organism>
<dbReference type="AlphaFoldDB" id="A0AAD9YLA7"/>
<evidence type="ECO:0000256" key="1">
    <source>
        <dbReference type="ARBA" id="ARBA00022679"/>
    </source>
</evidence>
<dbReference type="PROSITE" id="PS51186">
    <property type="entry name" value="GNAT"/>
    <property type="match status" value="1"/>
</dbReference>
<dbReference type="CDD" id="cd04301">
    <property type="entry name" value="NAT_SF"/>
    <property type="match status" value="1"/>
</dbReference>
<dbReference type="EMBL" id="VYYT01000102">
    <property type="protein sequence ID" value="KAK2769949.1"/>
    <property type="molecule type" value="Genomic_DNA"/>
</dbReference>
<comment type="caution">
    <text evidence="3">The sequence shown here is derived from an EMBL/GenBank/DDBJ whole genome shotgun (WGS) entry which is preliminary data.</text>
</comment>
<dbReference type="SUPFAM" id="SSF55729">
    <property type="entry name" value="Acyl-CoA N-acyltransferases (Nat)"/>
    <property type="match status" value="1"/>
</dbReference>
<dbReference type="PANTHER" id="PTHR13947:SF37">
    <property type="entry name" value="LD18367P"/>
    <property type="match status" value="1"/>
</dbReference>
<dbReference type="InterPro" id="IPR050769">
    <property type="entry name" value="NAT_camello-type"/>
</dbReference>
<evidence type="ECO:0000259" key="2">
    <source>
        <dbReference type="PROSITE" id="PS51186"/>
    </source>
</evidence>
<dbReference type="Pfam" id="PF00583">
    <property type="entry name" value="Acetyltransf_1"/>
    <property type="match status" value="1"/>
</dbReference>
<proteinExistence type="predicted"/>
<keyword evidence="1" id="KW-0808">Transferase</keyword>
<gene>
    <name evidence="3" type="ORF">CKAH01_14885</name>
</gene>
<keyword evidence="4" id="KW-1185">Reference proteome</keyword>
<dbReference type="InterPro" id="IPR016181">
    <property type="entry name" value="Acyl_CoA_acyltransferase"/>
</dbReference>
<evidence type="ECO:0000313" key="4">
    <source>
        <dbReference type="Proteomes" id="UP001281614"/>
    </source>
</evidence>
<name>A0AAD9YLA7_COLKA</name>
<protein>
    <submittedName>
        <fullName evidence="3">MarR-family transcriptional regulator</fullName>
    </submittedName>
</protein>
<evidence type="ECO:0000313" key="3">
    <source>
        <dbReference type="EMBL" id="KAK2769949.1"/>
    </source>
</evidence>
<dbReference type="InterPro" id="IPR000182">
    <property type="entry name" value="GNAT_dom"/>
</dbReference>
<reference evidence="3" key="1">
    <citation type="submission" date="2023-02" db="EMBL/GenBank/DDBJ databases">
        <title>Colletotrichum kahawae CIFC_Que2 genome sequencing and assembly.</title>
        <authorList>
            <person name="Baroncelli R."/>
        </authorList>
    </citation>
    <scope>NUCLEOTIDE SEQUENCE</scope>
    <source>
        <strain evidence="3">CIFC_Que2</strain>
    </source>
</reference>
<dbReference type="Proteomes" id="UP001281614">
    <property type="component" value="Unassembled WGS sequence"/>
</dbReference>